<evidence type="ECO:0000313" key="2">
    <source>
        <dbReference type="EMBL" id="KAF9466064.1"/>
    </source>
</evidence>
<comment type="caution">
    <text evidence="2">The sequence shown here is derived from an EMBL/GenBank/DDBJ whole genome shotgun (WGS) entry which is preliminary data.</text>
</comment>
<name>A0A9P5YCB6_9AGAR</name>
<dbReference type="EMBL" id="MU150243">
    <property type="protein sequence ID" value="KAF9466064.1"/>
    <property type="molecule type" value="Genomic_DNA"/>
</dbReference>
<feature type="transmembrane region" description="Helical" evidence="1">
    <location>
        <begin position="160"/>
        <end position="180"/>
    </location>
</feature>
<feature type="transmembrane region" description="Helical" evidence="1">
    <location>
        <begin position="68"/>
        <end position="89"/>
    </location>
</feature>
<feature type="transmembrane region" description="Helical" evidence="1">
    <location>
        <begin position="101"/>
        <end position="122"/>
    </location>
</feature>
<dbReference type="Proteomes" id="UP000807353">
    <property type="component" value="Unassembled WGS sequence"/>
</dbReference>
<accession>A0A9P5YCB6</accession>
<keyword evidence="1" id="KW-0812">Transmembrane</keyword>
<feature type="transmembrane region" description="Helical" evidence="1">
    <location>
        <begin position="12"/>
        <end position="29"/>
    </location>
</feature>
<evidence type="ECO:0000313" key="3">
    <source>
        <dbReference type="Proteomes" id="UP000807353"/>
    </source>
</evidence>
<keyword evidence="1" id="KW-1133">Transmembrane helix</keyword>
<dbReference type="OrthoDB" id="3040402at2759"/>
<keyword evidence="1" id="KW-0472">Membrane</keyword>
<gene>
    <name evidence="2" type="ORF">BDZ94DRAFT_1252012</name>
</gene>
<dbReference type="AlphaFoldDB" id="A0A9P5YCB6"/>
<keyword evidence="3" id="KW-1185">Reference proteome</keyword>
<sequence length="182" mass="20538">MSTVNVPLLQTYIGFVIVGVSRSLFLFQYRKRRERATSDYDGSERQPLLNSPSLIHYVQQGSPLKAKVTCTLAAVSYIIATIYMAWQTIREYQGPILNDPRFMYGRGAMAAWALILLFRLVFQEFSFASGEIQADSVVLISIPLVMELFHTPSAHLPERILLDWVIIPGLGLLCFLGSWIHG</sequence>
<evidence type="ECO:0000256" key="1">
    <source>
        <dbReference type="SAM" id="Phobius"/>
    </source>
</evidence>
<protein>
    <submittedName>
        <fullName evidence="2">Uncharacterized protein</fullName>
    </submittedName>
</protein>
<proteinExistence type="predicted"/>
<organism evidence="2 3">
    <name type="scientific">Collybia nuda</name>
    <dbReference type="NCBI Taxonomy" id="64659"/>
    <lineage>
        <taxon>Eukaryota</taxon>
        <taxon>Fungi</taxon>
        <taxon>Dikarya</taxon>
        <taxon>Basidiomycota</taxon>
        <taxon>Agaricomycotina</taxon>
        <taxon>Agaricomycetes</taxon>
        <taxon>Agaricomycetidae</taxon>
        <taxon>Agaricales</taxon>
        <taxon>Tricholomatineae</taxon>
        <taxon>Clitocybaceae</taxon>
        <taxon>Collybia</taxon>
    </lineage>
</organism>
<reference evidence="2" key="1">
    <citation type="submission" date="2020-11" db="EMBL/GenBank/DDBJ databases">
        <authorList>
            <consortium name="DOE Joint Genome Institute"/>
            <person name="Ahrendt S."/>
            <person name="Riley R."/>
            <person name="Andreopoulos W."/>
            <person name="Labutti K."/>
            <person name="Pangilinan J."/>
            <person name="Ruiz-Duenas F.J."/>
            <person name="Barrasa J.M."/>
            <person name="Sanchez-Garcia M."/>
            <person name="Camarero S."/>
            <person name="Miyauchi S."/>
            <person name="Serrano A."/>
            <person name="Linde D."/>
            <person name="Babiker R."/>
            <person name="Drula E."/>
            <person name="Ayuso-Fernandez I."/>
            <person name="Pacheco R."/>
            <person name="Padilla G."/>
            <person name="Ferreira P."/>
            <person name="Barriuso J."/>
            <person name="Kellner H."/>
            <person name="Castanera R."/>
            <person name="Alfaro M."/>
            <person name="Ramirez L."/>
            <person name="Pisabarro A.G."/>
            <person name="Kuo A."/>
            <person name="Tritt A."/>
            <person name="Lipzen A."/>
            <person name="He G."/>
            <person name="Yan M."/>
            <person name="Ng V."/>
            <person name="Cullen D."/>
            <person name="Martin F."/>
            <person name="Rosso M.-N."/>
            <person name="Henrissat B."/>
            <person name="Hibbett D."/>
            <person name="Martinez A.T."/>
            <person name="Grigoriev I.V."/>
        </authorList>
    </citation>
    <scope>NUCLEOTIDE SEQUENCE</scope>
    <source>
        <strain evidence="2">CBS 247.69</strain>
    </source>
</reference>